<sequence>MNVGCMMLNKNRNERLFDDGNLDKVKFSYMMALRSSYLVLRRESHDGHFYVEPYSPHRFGRQFGFCQEITGVLRRGVDERSVTYYEALRYWSIILFKDSRSRVFTPSQSLNWKELVTPEFKKVWPTISIGDLRKGVDVLCSGAVSDTSKPKQCQGNEKGVLRQRSDVMHPEGTDDSRKRRSSRIDSAQRPLIGLDNNDKTASDAESDVDFKHRRRVRQNSDDLSMDVDDLGADRFFLDVPESSVVPSNLEIDGDLDLEVDIGNTATDYLFAQGDDPFLPRSTPGKGKGLTVIKDLAPLGSAQMNSNVNLSSSPKSQQSVDGPNSLEVASKALGVRPSPVNVSNHVSKTVHTHAMSVSSFRPGPNSSTIFNNAVKLIGAEYLRLLQSTPFLEVTQRYEEASMVYKGIQQLRGDPSLLKRKVDSYVWSVKSYLALEEAAAKRQRSDQVEREIHAQAEVIRQVESDFAEARERQKQLEEQDVAITKKINSLEVELKEAREIKSYLVGDLATSGTSLASLEDQVKVAKQSLDELESTPFVSAEEISQLEEQKTHLQELQSMIKPYEWME</sequence>
<evidence type="ECO:0008006" key="4">
    <source>
        <dbReference type="Google" id="ProtNLM"/>
    </source>
</evidence>
<name>A0ABM3RGP4_SPIOL</name>
<feature type="region of interest" description="Disordered" evidence="1">
    <location>
        <begin position="303"/>
        <end position="323"/>
    </location>
</feature>
<evidence type="ECO:0000256" key="1">
    <source>
        <dbReference type="SAM" id="MobiDB-lite"/>
    </source>
</evidence>
<dbReference type="PANTHER" id="PTHR36607:SF20">
    <property type="entry name" value="AMINOTRANSFERASE-LIKE PLANT MOBILE DOMAIN-CONTAINING PROTEIN"/>
    <property type="match status" value="1"/>
</dbReference>
<reference evidence="2" key="1">
    <citation type="journal article" date="2021" name="Nat. Commun.">
        <title>Genomic analyses provide insights into spinach domestication and the genetic basis of agronomic traits.</title>
        <authorList>
            <person name="Cai X."/>
            <person name="Sun X."/>
            <person name="Xu C."/>
            <person name="Sun H."/>
            <person name="Wang X."/>
            <person name="Ge C."/>
            <person name="Zhang Z."/>
            <person name="Wang Q."/>
            <person name="Fei Z."/>
            <person name="Jiao C."/>
            <person name="Wang Q."/>
        </authorList>
    </citation>
    <scope>NUCLEOTIDE SEQUENCE [LARGE SCALE GENOMIC DNA]</scope>
    <source>
        <strain evidence="2">cv. Varoflay</strain>
    </source>
</reference>
<protein>
    <recommendedName>
        <fullName evidence="4">Aminotransferase-like plant mobile domain-containing protein</fullName>
    </recommendedName>
</protein>
<evidence type="ECO:0000313" key="3">
    <source>
        <dbReference type="RefSeq" id="XP_056694788.1"/>
    </source>
</evidence>
<proteinExistence type="predicted"/>
<dbReference type="PANTHER" id="PTHR36607">
    <property type="entry name" value="1,2-DIHYDROXY-3-KETO-5-METHYLTHIOPENTENE DIOXYGENASE 4"/>
    <property type="match status" value="1"/>
</dbReference>
<dbReference type="GeneID" id="130469472"/>
<feature type="compositionally biased region" description="Polar residues" evidence="1">
    <location>
        <begin position="144"/>
        <end position="155"/>
    </location>
</feature>
<reference evidence="3" key="2">
    <citation type="submission" date="2025-08" db="UniProtKB">
        <authorList>
            <consortium name="RefSeq"/>
        </authorList>
    </citation>
    <scope>IDENTIFICATION</scope>
    <source>
        <tissue evidence="3">Leaf</tissue>
    </source>
</reference>
<feature type="region of interest" description="Disordered" evidence="1">
    <location>
        <begin position="144"/>
        <end position="208"/>
    </location>
</feature>
<accession>A0ABM3RGP4</accession>
<keyword evidence="2" id="KW-1185">Reference proteome</keyword>
<organism evidence="2 3">
    <name type="scientific">Spinacia oleracea</name>
    <name type="common">Spinach</name>
    <dbReference type="NCBI Taxonomy" id="3562"/>
    <lineage>
        <taxon>Eukaryota</taxon>
        <taxon>Viridiplantae</taxon>
        <taxon>Streptophyta</taxon>
        <taxon>Embryophyta</taxon>
        <taxon>Tracheophyta</taxon>
        <taxon>Spermatophyta</taxon>
        <taxon>Magnoliopsida</taxon>
        <taxon>eudicotyledons</taxon>
        <taxon>Gunneridae</taxon>
        <taxon>Pentapetalae</taxon>
        <taxon>Caryophyllales</taxon>
        <taxon>Chenopodiaceae</taxon>
        <taxon>Chenopodioideae</taxon>
        <taxon>Anserineae</taxon>
        <taxon>Spinacia</taxon>
    </lineage>
</organism>
<gene>
    <name evidence="3" type="primary">LOC130469472</name>
</gene>
<dbReference type="Proteomes" id="UP000813463">
    <property type="component" value="Chromosome 3"/>
</dbReference>
<feature type="compositionally biased region" description="Basic and acidic residues" evidence="1">
    <location>
        <begin position="159"/>
        <end position="177"/>
    </location>
</feature>
<evidence type="ECO:0000313" key="2">
    <source>
        <dbReference type="Proteomes" id="UP000813463"/>
    </source>
</evidence>
<feature type="compositionally biased region" description="Polar residues" evidence="1">
    <location>
        <begin position="303"/>
        <end position="321"/>
    </location>
</feature>
<dbReference type="RefSeq" id="XP_056694788.1">
    <property type="nucleotide sequence ID" value="XM_056838810.1"/>
</dbReference>